<dbReference type="Proteomes" id="UP000054481">
    <property type="component" value="Unassembled WGS sequence"/>
</dbReference>
<feature type="domain" description="Heterokaryon incompatibility" evidence="2">
    <location>
        <begin position="394"/>
        <end position="537"/>
    </location>
</feature>
<keyword evidence="4" id="KW-1185">Reference proteome</keyword>
<feature type="compositionally biased region" description="Acidic residues" evidence="1">
    <location>
        <begin position="62"/>
        <end position="84"/>
    </location>
</feature>
<evidence type="ECO:0000259" key="2">
    <source>
        <dbReference type="Pfam" id="PF06985"/>
    </source>
</evidence>
<dbReference type="PANTHER" id="PTHR33112:SF1">
    <property type="entry name" value="HETEROKARYON INCOMPATIBILITY DOMAIN-CONTAINING PROTEIN"/>
    <property type="match status" value="1"/>
</dbReference>
<gene>
    <name evidence="3" type="ORF">HIM_06384</name>
</gene>
<dbReference type="PANTHER" id="PTHR33112">
    <property type="entry name" value="DOMAIN PROTEIN, PUTATIVE-RELATED"/>
    <property type="match status" value="1"/>
</dbReference>
<accession>A0A0F7ZU31</accession>
<dbReference type="Pfam" id="PF06985">
    <property type="entry name" value="HET"/>
    <property type="match status" value="1"/>
</dbReference>
<feature type="region of interest" description="Disordered" evidence="1">
    <location>
        <begin position="163"/>
        <end position="210"/>
    </location>
</feature>
<feature type="region of interest" description="Disordered" evidence="1">
    <location>
        <begin position="1"/>
        <end position="43"/>
    </location>
</feature>
<feature type="region of interest" description="Disordered" evidence="1">
    <location>
        <begin position="57"/>
        <end position="127"/>
    </location>
</feature>
<dbReference type="InterPro" id="IPR010730">
    <property type="entry name" value="HET"/>
</dbReference>
<feature type="compositionally biased region" description="Basic residues" evidence="1">
    <location>
        <begin position="106"/>
        <end position="118"/>
    </location>
</feature>
<dbReference type="AlphaFoldDB" id="A0A0F7ZU31"/>
<name>A0A0F7ZU31_9HYPO</name>
<feature type="region of interest" description="Disordered" evidence="1">
    <location>
        <begin position="753"/>
        <end position="787"/>
    </location>
</feature>
<reference evidence="3 4" key="1">
    <citation type="journal article" date="2014" name="Genome Biol. Evol.">
        <title>Comparative genomics and transcriptomics analyses reveal divergent lifestyle features of nematode endoparasitic fungus Hirsutella minnesotensis.</title>
        <authorList>
            <person name="Lai Y."/>
            <person name="Liu K."/>
            <person name="Zhang X."/>
            <person name="Zhang X."/>
            <person name="Li K."/>
            <person name="Wang N."/>
            <person name="Shu C."/>
            <person name="Wu Y."/>
            <person name="Wang C."/>
            <person name="Bushley K.E."/>
            <person name="Xiang M."/>
            <person name="Liu X."/>
        </authorList>
    </citation>
    <scope>NUCLEOTIDE SEQUENCE [LARGE SCALE GENOMIC DNA]</scope>
    <source>
        <strain evidence="3 4">3608</strain>
    </source>
</reference>
<dbReference type="EMBL" id="KQ030528">
    <property type="protein sequence ID" value="KJZ74153.1"/>
    <property type="molecule type" value="Genomic_DNA"/>
</dbReference>
<dbReference type="OrthoDB" id="5428863at2759"/>
<protein>
    <recommendedName>
        <fullName evidence="2">Heterokaryon incompatibility domain-containing protein</fullName>
    </recommendedName>
</protein>
<sequence length="787" mass="84805">MLLSRRRPDTDASTRRPSGALAEVHQLPPRPSPVNGANVASWPGRKTSLLAATAGRIIADGSLEEPESGDECRDDDGGDEDHDDAETKTTSSSSGRGGHNSDAHGATKRSKRRRRRPPRQPSKPCARCAAINFPRLLDWKPDQPRPWTSLAHVFLSPLPLPPSPPPSTCGTPKSAHSPMPSPSPSSSSFSASSLAPSHASSSSRSASSVSSYSRSPSCASSCPRSPSHAPAPPPPTCPYCTFFQVVLGPGADVALGGKFTPYLRIRQAFERLQGVSERHELAHSVLAEVTTRNRALPWGFLVKAIDGGSGSAGDRADIRAYRADEGTPARIRGRVVTPMLDPALARCWLDFCKDAHATSCGAAEAPIPGLRLIDCRERRIICADNLEAQTPLEYVALSYVWGTAAEWTSSLKDCPPDPGGQPLPDEMPAVFADAVSLTKSLGLRYLWIDRFCFSPLDAAERKRQAGFLGDIFSKATLTIVAASGEGVQDGMAGVSVARQCHQLSLKTERGLFTTTLLRSDVEVASSRWASRAWTYQEGLLSRRRLVLGPSQAYYQCRALHCHESVALPLRLAPGVNLGRVFPSDDAARRPARLREHIESFMARDMARTEDRLDAFRGVLRSFSRIVGLPVDHFLGLPLFHPDALINVPLGHSVSGRIFHFNLVGEASPIIDGACSAPRMEISVGFADGTVLSWEIDGDAVAKKTQPVAFVRLETYSTELRLKLESRSWVVETAGSAAETPLSPHHRHAIEAWVRASPPPSPPPSSSVEDPSAIVTGIRPSPWCASAP</sequence>
<evidence type="ECO:0000313" key="3">
    <source>
        <dbReference type="EMBL" id="KJZ74153.1"/>
    </source>
</evidence>
<feature type="compositionally biased region" description="Low complexity" evidence="1">
    <location>
        <begin position="172"/>
        <end position="210"/>
    </location>
</feature>
<proteinExistence type="predicted"/>
<organism evidence="3 4">
    <name type="scientific">Hirsutella minnesotensis 3608</name>
    <dbReference type="NCBI Taxonomy" id="1043627"/>
    <lineage>
        <taxon>Eukaryota</taxon>
        <taxon>Fungi</taxon>
        <taxon>Dikarya</taxon>
        <taxon>Ascomycota</taxon>
        <taxon>Pezizomycotina</taxon>
        <taxon>Sordariomycetes</taxon>
        <taxon>Hypocreomycetidae</taxon>
        <taxon>Hypocreales</taxon>
        <taxon>Ophiocordycipitaceae</taxon>
        <taxon>Hirsutella</taxon>
    </lineage>
</organism>
<feature type="compositionally biased region" description="Basic and acidic residues" evidence="1">
    <location>
        <begin position="1"/>
        <end position="14"/>
    </location>
</feature>
<evidence type="ECO:0000313" key="4">
    <source>
        <dbReference type="Proteomes" id="UP000054481"/>
    </source>
</evidence>
<evidence type="ECO:0000256" key="1">
    <source>
        <dbReference type="SAM" id="MobiDB-lite"/>
    </source>
</evidence>